<dbReference type="EMBL" id="JBBNAF010000002">
    <property type="protein sequence ID" value="KAK9162607.1"/>
    <property type="molecule type" value="Genomic_DNA"/>
</dbReference>
<gene>
    <name evidence="1" type="ORF">Syun_003509</name>
</gene>
<comment type="caution">
    <text evidence="1">The sequence shown here is derived from an EMBL/GenBank/DDBJ whole genome shotgun (WGS) entry which is preliminary data.</text>
</comment>
<evidence type="ECO:0000313" key="2">
    <source>
        <dbReference type="Proteomes" id="UP001420932"/>
    </source>
</evidence>
<keyword evidence="2" id="KW-1185">Reference proteome</keyword>
<accession>A0AAP0PZW8</accession>
<organism evidence="1 2">
    <name type="scientific">Stephania yunnanensis</name>
    <dbReference type="NCBI Taxonomy" id="152371"/>
    <lineage>
        <taxon>Eukaryota</taxon>
        <taxon>Viridiplantae</taxon>
        <taxon>Streptophyta</taxon>
        <taxon>Embryophyta</taxon>
        <taxon>Tracheophyta</taxon>
        <taxon>Spermatophyta</taxon>
        <taxon>Magnoliopsida</taxon>
        <taxon>Ranunculales</taxon>
        <taxon>Menispermaceae</taxon>
        <taxon>Menispermoideae</taxon>
        <taxon>Cissampelideae</taxon>
        <taxon>Stephania</taxon>
    </lineage>
</organism>
<sequence length="125" mass="14009">MVNKSSVLRALRWFRPYICGHASLRCVQRKMIMLTVSGILDGHDFVEDKVVFGEAFVIEVVSKFELPQALEEVVGEAHAGNYFLEIIVKAKVLKFATKDGVLKSSPSLLFSSKNVVKSLLILWLL</sequence>
<reference evidence="1 2" key="1">
    <citation type="submission" date="2024-01" db="EMBL/GenBank/DDBJ databases">
        <title>Genome assemblies of Stephania.</title>
        <authorList>
            <person name="Yang L."/>
        </authorList>
    </citation>
    <scope>NUCLEOTIDE SEQUENCE [LARGE SCALE GENOMIC DNA]</scope>
    <source>
        <strain evidence="1">YNDBR</strain>
        <tissue evidence="1">Leaf</tissue>
    </source>
</reference>
<dbReference type="Proteomes" id="UP001420932">
    <property type="component" value="Unassembled WGS sequence"/>
</dbReference>
<proteinExistence type="predicted"/>
<name>A0AAP0PZW8_9MAGN</name>
<evidence type="ECO:0000313" key="1">
    <source>
        <dbReference type="EMBL" id="KAK9162607.1"/>
    </source>
</evidence>
<protein>
    <submittedName>
        <fullName evidence="1">Uncharacterized protein</fullName>
    </submittedName>
</protein>
<dbReference type="AlphaFoldDB" id="A0AAP0PZW8"/>